<evidence type="ECO:0000256" key="2">
    <source>
        <dbReference type="ARBA" id="ARBA00010617"/>
    </source>
</evidence>
<reference evidence="8 9" key="1">
    <citation type="submission" date="2021-06" db="EMBL/GenBank/DDBJ databases">
        <authorList>
            <person name="Palmer J.M."/>
        </authorList>
    </citation>
    <scope>NUCLEOTIDE SEQUENCE [LARGE SCALE GENOMIC DNA]</scope>
    <source>
        <strain evidence="8 9">MEX-2019</strain>
        <tissue evidence="8">Muscle</tissue>
    </source>
</reference>
<evidence type="ECO:0000256" key="5">
    <source>
        <dbReference type="ARBA" id="ARBA00023002"/>
    </source>
</evidence>
<accession>A0AAV9QUX1</accession>
<sequence length="185" mass="21265">MLGDKSFNFYRDPVIFWQQRIEKHNSSVPVRSADILFLSALWWGGLPPPSVSQQPVFRNTSAADYISRTSHSGFSVPKDYGAVCISYFIHRDPELFQQPDSFFPERWSGRNAGQEHLLCSFGNGPRSCTGSTCTNIFLKEACRYLLKNYDWCLDPSFQDLEYKWLPVSRPANPPSESFTRLHQTK</sequence>
<name>A0AAV9QUX1_9TELE</name>
<dbReference type="GO" id="GO:0020037">
    <property type="term" value="F:heme binding"/>
    <property type="evidence" value="ECO:0007669"/>
    <property type="project" value="InterPro"/>
</dbReference>
<dbReference type="EMBL" id="JAHHUM010002893">
    <property type="protein sequence ID" value="KAK5600259.1"/>
    <property type="molecule type" value="Genomic_DNA"/>
</dbReference>
<dbReference type="InterPro" id="IPR001128">
    <property type="entry name" value="Cyt_P450"/>
</dbReference>
<keyword evidence="4" id="KW-0479">Metal-binding</keyword>
<evidence type="ECO:0000256" key="3">
    <source>
        <dbReference type="ARBA" id="ARBA00022617"/>
    </source>
</evidence>
<evidence type="ECO:0000256" key="7">
    <source>
        <dbReference type="ARBA" id="ARBA00023033"/>
    </source>
</evidence>
<comment type="similarity">
    <text evidence="2">Belongs to the cytochrome P450 family.</text>
</comment>
<organism evidence="8 9">
    <name type="scientific">Crenichthys baileyi</name>
    <name type="common">White River springfish</name>
    <dbReference type="NCBI Taxonomy" id="28760"/>
    <lineage>
        <taxon>Eukaryota</taxon>
        <taxon>Metazoa</taxon>
        <taxon>Chordata</taxon>
        <taxon>Craniata</taxon>
        <taxon>Vertebrata</taxon>
        <taxon>Euteleostomi</taxon>
        <taxon>Actinopterygii</taxon>
        <taxon>Neopterygii</taxon>
        <taxon>Teleostei</taxon>
        <taxon>Neoteleostei</taxon>
        <taxon>Acanthomorphata</taxon>
        <taxon>Ovalentaria</taxon>
        <taxon>Atherinomorphae</taxon>
        <taxon>Cyprinodontiformes</taxon>
        <taxon>Goodeidae</taxon>
        <taxon>Crenichthys</taxon>
    </lineage>
</organism>
<evidence type="ECO:0008006" key="10">
    <source>
        <dbReference type="Google" id="ProtNLM"/>
    </source>
</evidence>
<evidence type="ECO:0000256" key="1">
    <source>
        <dbReference type="ARBA" id="ARBA00001971"/>
    </source>
</evidence>
<dbReference type="SUPFAM" id="SSF48264">
    <property type="entry name" value="Cytochrome P450"/>
    <property type="match status" value="1"/>
</dbReference>
<evidence type="ECO:0000313" key="8">
    <source>
        <dbReference type="EMBL" id="KAK5600259.1"/>
    </source>
</evidence>
<dbReference type="InterPro" id="IPR036396">
    <property type="entry name" value="Cyt_P450_sf"/>
</dbReference>
<evidence type="ECO:0000256" key="4">
    <source>
        <dbReference type="ARBA" id="ARBA00022723"/>
    </source>
</evidence>
<keyword evidence="7" id="KW-0503">Monooxygenase</keyword>
<gene>
    <name evidence="8" type="ORF">CRENBAI_003783</name>
</gene>
<evidence type="ECO:0000256" key="6">
    <source>
        <dbReference type="ARBA" id="ARBA00023004"/>
    </source>
</evidence>
<dbReference type="Proteomes" id="UP001311232">
    <property type="component" value="Unassembled WGS sequence"/>
</dbReference>
<dbReference type="PANTHER" id="PTHR24292:SF54">
    <property type="entry name" value="CYP9F3-RELATED"/>
    <property type="match status" value="1"/>
</dbReference>
<keyword evidence="3" id="KW-0349">Heme</keyword>
<proteinExistence type="inferred from homology"/>
<dbReference type="GO" id="GO:0004497">
    <property type="term" value="F:monooxygenase activity"/>
    <property type="evidence" value="ECO:0007669"/>
    <property type="project" value="UniProtKB-KW"/>
</dbReference>
<keyword evidence="9" id="KW-1185">Reference proteome</keyword>
<dbReference type="GO" id="GO:0016705">
    <property type="term" value="F:oxidoreductase activity, acting on paired donors, with incorporation or reduction of molecular oxygen"/>
    <property type="evidence" value="ECO:0007669"/>
    <property type="project" value="InterPro"/>
</dbReference>
<dbReference type="Gene3D" id="1.10.630.10">
    <property type="entry name" value="Cytochrome P450"/>
    <property type="match status" value="1"/>
</dbReference>
<dbReference type="AlphaFoldDB" id="A0AAV9QUX1"/>
<keyword evidence="5" id="KW-0560">Oxidoreductase</keyword>
<dbReference type="GO" id="GO:0005506">
    <property type="term" value="F:iron ion binding"/>
    <property type="evidence" value="ECO:0007669"/>
    <property type="project" value="InterPro"/>
</dbReference>
<dbReference type="InterPro" id="IPR050476">
    <property type="entry name" value="Insect_CytP450_Detox"/>
</dbReference>
<dbReference type="Pfam" id="PF00067">
    <property type="entry name" value="p450"/>
    <property type="match status" value="1"/>
</dbReference>
<keyword evidence="6" id="KW-0408">Iron</keyword>
<dbReference type="PANTHER" id="PTHR24292">
    <property type="entry name" value="CYTOCHROME P450"/>
    <property type="match status" value="1"/>
</dbReference>
<comment type="caution">
    <text evidence="8">The sequence shown here is derived from an EMBL/GenBank/DDBJ whole genome shotgun (WGS) entry which is preliminary data.</text>
</comment>
<comment type="cofactor">
    <cofactor evidence="1">
        <name>heme</name>
        <dbReference type="ChEBI" id="CHEBI:30413"/>
    </cofactor>
</comment>
<evidence type="ECO:0000313" key="9">
    <source>
        <dbReference type="Proteomes" id="UP001311232"/>
    </source>
</evidence>
<protein>
    <recommendedName>
        <fullName evidence="10">Cytochrome P450</fullName>
    </recommendedName>
</protein>